<feature type="compositionally biased region" description="Polar residues" evidence="1">
    <location>
        <begin position="1"/>
        <end position="12"/>
    </location>
</feature>
<evidence type="ECO:0000313" key="4">
    <source>
        <dbReference type="EMBL" id="KAK4230058.1"/>
    </source>
</evidence>
<evidence type="ECO:0000313" key="5">
    <source>
        <dbReference type="Proteomes" id="UP001301958"/>
    </source>
</evidence>
<feature type="compositionally biased region" description="Low complexity" evidence="1">
    <location>
        <begin position="20"/>
        <end position="29"/>
    </location>
</feature>
<dbReference type="Proteomes" id="UP001301958">
    <property type="component" value="Unassembled WGS sequence"/>
</dbReference>
<sequence>MDSTTFNTEQTPTRNDNDSTENNTTNSRSAPTGTSKRSFADIVEHRKLNYDGGYSVKITPSPRYTQTNKKTILRRTVMQKDHQASLLSVELEIQSQVLCRALRKIIKNIYEDVNLEEFPLKLLMPFKEPFFYRAEIEELSKKADTDPQLRTELEYLRSFTHNNGLLSSIIHDHDKHIQRGQVVGDILWTIYPPNSIAVLNVDEIKECWVVRQAQPVYSPHAGAYHWHITGFTLGYDGKKPGLLRRTCIVARVSMEIYNISDLPLVPIKFYKTWNDLEGVLRTRAATVRNVLGSDMSSFKVQNYRNTGWNTVESSGGYGISRAPFQQEKQIEERIMVDYHAYLKTGEVPMPRLEDLGRGKPQAPVIARGIVSNAHKQESSTQGRASHQKHGSGPSKTEDEDQQVEGVDIHGILEYKTVEEQPETHLDNPGKPEAAARFDLTELATIAGEVLNISAADFDLLFPAILPAYGLKCKKWWWIQTDTLESVQWNTKAYHALQLDLETKKLVEALVKGHKRSLAMGFDDLITGKGQGLVFLLHGKPGLGKTLTAESVAEHLERPLYSISGELDAVALLDEADVLLCKRNSAEMERNAIVGVFLRKLEYFQGILFLTTNRKQDFDEAFKSRIHVTFSYPSLDSNAQTTIWRRLIERNSDVKIDVVSWTDEVYSTLGRLNLNGRTIKNILRTAVAYACADGGDTQSQLEVRHVVAMVKTEVQETDDMDTEIDTEEEKAKARQVQWVLEKLQDLAKGKLKA</sequence>
<evidence type="ECO:0000259" key="2">
    <source>
        <dbReference type="Pfam" id="PF00004"/>
    </source>
</evidence>
<dbReference type="PANTHER" id="PTHR46411:SF2">
    <property type="entry name" value="AAA+ ATPASE DOMAIN-CONTAINING PROTEIN"/>
    <property type="match status" value="1"/>
</dbReference>
<gene>
    <name evidence="4" type="ORF">QBC38DRAFT_507760</name>
</gene>
<proteinExistence type="predicted"/>
<dbReference type="PANTHER" id="PTHR46411">
    <property type="entry name" value="FAMILY ATPASE, PUTATIVE-RELATED"/>
    <property type="match status" value="1"/>
</dbReference>
<feature type="region of interest" description="Disordered" evidence="1">
    <location>
        <begin position="1"/>
        <end position="38"/>
    </location>
</feature>
<evidence type="ECO:0000256" key="1">
    <source>
        <dbReference type="SAM" id="MobiDB-lite"/>
    </source>
</evidence>
<keyword evidence="5" id="KW-1185">Reference proteome</keyword>
<feature type="region of interest" description="Disordered" evidence="1">
    <location>
        <begin position="373"/>
        <end position="402"/>
    </location>
</feature>
<dbReference type="InterPro" id="IPR003959">
    <property type="entry name" value="ATPase_AAA_core"/>
</dbReference>
<dbReference type="InterPro" id="IPR054289">
    <property type="entry name" value="DUF7025"/>
</dbReference>
<dbReference type="AlphaFoldDB" id="A0AAN7H2F0"/>
<evidence type="ECO:0000259" key="3">
    <source>
        <dbReference type="Pfam" id="PF22942"/>
    </source>
</evidence>
<feature type="domain" description="ATPase AAA-type core" evidence="2">
    <location>
        <begin position="535"/>
        <end position="564"/>
    </location>
</feature>
<organism evidence="4 5">
    <name type="scientific">Podospora fimiseda</name>
    <dbReference type="NCBI Taxonomy" id="252190"/>
    <lineage>
        <taxon>Eukaryota</taxon>
        <taxon>Fungi</taxon>
        <taxon>Dikarya</taxon>
        <taxon>Ascomycota</taxon>
        <taxon>Pezizomycotina</taxon>
        <taxon>Sordariomycetes</taxon>
        <taxon>Sordariomycetidae</taxon>
        <taxon>Sordariales</taxon>
        <taxon>Podosporaceae</taxon>
        <taxon>Podospora</taxon>
    </lineage>
</organism>
<reference evidence="4" key="1">
    <citation type="journal article" date="2023" name="Mol. Phylogenet. Evol.">
        <title>Genome-scale phylogeny and comparative genomics of the fungal order Sordariales.</title>
        <authorList>
            <person name="Hensen N."/>
            <person name="Bonometti L."/>
            <person name="Westerberg I."/>
            <person name="Brannstrom I.O."/>
            <person name="Guillou S."/>
            <person name="Cros-Aarteil S."/>
            <person name="Calhoun S."/>
            <person name="Haridas S."/>
            <person name="Kuo A."/>
            <person name="Mondo S."/>
            <person name="Pangilinan J."/>
            <person name="Riley R."/>
            <person name="LaButti K."/>
            <person name="Andreopoulos B."/>
            <person name="Lipzen A."/>
            <person name="Chen C."/>
            <person name="Yan M."/>
            <person name="Daum C."/>
            <person name="Ng V."/>
            <person name="Clum A."/>
            <person name="Steindorff A."/>
            <person name="Ohm R.A."/>
            <person name="Martin F."/>
            <person name="Silar P."/>
            <person name="Natvig D.O."/>
            <person name="Lalanne C."/>
            <person name="Gautier V."/>
            <person name="Ament-Velasquez S.L."/>
            <person name="Kruys A."/>
            <person name="Hutchinson M.I."/>
            <person name="Powell A.J."/>
            <person name="Barry K."/>
            <person name="Miller A.N."/>
            <person name="Grigoriev I.V."/>
            <person name="Debuchy R."/>
            <person name="Gladieux P."/>
            <person name="Hiltunen Thoren M."/>
            <person name="Johannesson H."/>
        </authorList>
    </citation>
    <scope>NUCLEOTIDE SEQUENCE</scope>
    <source>
        <strain evidence="4">CBS 990.96</strain>
    </source>
</reference>
<dbReference type="Gene3D" id="3.40.50.300">
    <property type="entry name" value="P-loop containing nucleotide triphosphate hydrolases"/>
    <property type="match status" value="2"/>
</dbReference>
<protein>
    <recommendedName>
        <fullName evidence="6">AAA+ ATPase domain-containing protein</fullName>
    </recommendedName>
</protein>
<dbReference type="GO" id="GO:0016887">
    <property type="term" value="F:ATP hydrolysis activity"/>
    <property type="evidence" value="ECO:0007669"/>
    <property type="project" value="InterPro"/>
</dbReference>
<evidence type="ECO:0008006" key="6">
    <source>
        <dbReference type="Google" id="ProtNLM"/>
    </source>
</evidence>
<name>A0AAN7H2F0_9PEZI</name>
<dbReference type="InterPro" id="IPR027417">
    <property type="entry name" value="P-loop_NTPase"/>
</dbReference>
<dbReference type="EMBL" id="MU865302">
    <property type="protein sequence ID" value="KAK4230058.1"/>
    <property type="molecule type" value="Genomic_DNA"/>
</dbReference>
<reference evidence="4" key="2">
    <citation type="submission" date="2023-05" db="EMBL/GenBank/DDBJ databases">
        <authorList>
            <consortium name="Lawrence Berkeley National Laboratory"/>
            <person name="Steindorff A."/>
            <person name="Hensen N."/>
            <person name="Bonometti L."/>
            <person name="Westerberg I."/>
            <person name="Brannstrom I.O."/>
            <person name="Guillou S."/>
            <person name="Cros-Aarteil S."/>
            <person name="Calhoun S."/>
            <person name="Haridas S."/>
            <person name="Kuo A."/>
            <person name="Mondo S."/>
            <person name="Pangilinan J."/>
            <person name="Riley R."/>
            <person name="Labutti K."/>
            <person name="Andreopoulos B."/>
            <person name="Lipzen A."/>
            <person name="Chen C."/>
            <person name="Yanf M."/>
            <person name="Daum C."/>
            <person name="Ng V."/>
            <person name="Clum A."/>
            <person name="Ohm R."/>
            <person name="Martin F."/>
            <person name="Silar P."/>
            <person name="Natvig D."/>
            <person name="Lalanne C."/>
            <person name="Gautier V."/>
            <person name="Ament-Velasquez S.L."/>
            <person name="Kruys A."/>
            <person name="Hutchinson M.I."/>
            <person name="Powell A.J."/>
            <person name="Barry K."/>
            <person name="Miller A.N."/>
            <person name="Grigoriev I.V."/>
            <person name="Debuchy R."/>
            <person name="Gladieux P."/>
            <person name="Thoren M.H."/>
            <person name="Johannesson H."/>
        </authorList>
    </citation>
    <scope>NUCLEOTIDE SEQUENCE</scope>
    <source>
        <strain evidence="4">CBS 990.96</strain>
    </source>
</reference>
<comment type="caution">
    <text evidence="4">The sequence shown here is derived from an EMBL/GenBank/DDBJ whole genome shotgun (WGS) entry which is preliminary data.</text>
</comment>
<accession>A0AAN7H2F0</accession>
<dbReference type="Pfam" id="PF22942">
    <property type="entry name" value="DUF7025"/>
    <property type="match status" value="1"/>
</dbReference>
<dbReference type="Pfam" id="PF00004">
    <property type="entry name" value="AAA"/>
    <property type="match status" value="1"/>
</dbReference>
<feature type="domain" description="DUF7025" evidence="3">
    <location>
        <begin position="175"/>
        <end position="271"/>
    </location>
</feature>
<dbReference type="SUPFAM" id="SSF52540">
    <property type="entry name" value="P-loop containing nucleoside triphosphate hydrolases"/>
    <property type="match status" value="1"/>
</dbReference>
<dbReference type="GO" id="GO:0005524">
    <property type="term" value="F:ATP binding"/>
    <property type="evidence" value="ECO:0007669"/>
    <property type="project" value="InterPro"/>
</dbReference>